<dbReference type="GO" id="GO:0005829">
    <property type="term" value="C:cytosol"/>
    <property type="evidence" value="ECO:0007669"/>
    <property type="project" value="TreeGrafter"/>
</dbReference>
<keyword evidence="8" id="KW-0963">Cytoplasm</keyword>
<dbReference type="Proteomes" id="UP000754750">
    <property type="component" value="Unassembled WGS sequence"/>
</dbReference>
<sequence length="220" mass="23911">MISIAIDGPAGAGKSTIARRVAQKLGYLYVDTGALYRAIALHMLRAGKNPASPEEVIPQLEAVEVSLRYVEGEQQVLLGAENVSESIRTPEVAAAASKVSAIPRVREFLLSLQRDIAEQNDVVMDGRDIGTVVLPHAQVKIFLTASLEERARRRWKELLEKGSADFGTVLADVKKRDEQDSTRAIAPLAQAADAVLVDTTGITLEQSVDRMLAVIRERLS</sequence>
<dbReference type="InterPro" id="IPR027417">
    <property type="entry name" value="P-loop_NTPase"/>
</dbReference>
<dbReference type="PANTHER" id="PTHR21299:SF2">
    <property type="entry name" value="CYTIDYLATE KINASE"/>
    <property type="match status" value="1"/>
</dbReference>
<evidence type="ECO:0000313" key="11">
    <source>
        <dbReference type="Proteomes" id="UP000754750"/>
    </source>
</evidence>
<evidence type="ECO:0000259" key="9">
    <source>
        <dbReference type="Pfam" id="PF02224"/>
    </source>
</evidence>
<dbReference type="InterPro" id="IPR011994">
    <property type="entry name" value="Cytidylate_kinase_dom"/>
</dbReference>
<dbReference type="EMBL" id="SVNY01000002">
    <property type="protein sequence ID" value="MBE6832851.1"/>
    <property type="molecule type" value="Genomic_DNA"/>
</dbReference>
<dbReference type="GO" id="GO:0015949">
    <property type="term" value="P:nucleobase-containing small molecule interconversion"/>
    <property type="evidence" value="ECO:0007669"/>
    <property type="project" value="TreeGrafter"/>
</dbReference>
<keyword evidence="5 8" id="KW-0067">ATP-binding</keyword>
<proteinExistence type="inferred from homology"/>
<comment type="catalytic activity">
    <reaction evidence="6 8">
        <text>dCMP + ATP = dCDP + ADP</text>
        <dbReference type="Rhea" id="RHEA:25094"/>
        <dbReference type="ChEBI" id="CHEBI:30616"/>
        <dbReference type="ChEBI" id="CHEBI:57566"/>
        <dbReference type="ChEBI" id="CHEBI:58593"/>
        <dbReference type="ChEBI" id="CHEBI:456216"/>
        <dbReference type="EC" id="2.7.4.25"/>
    </reaction>
</comment>
<keyword evidence="3 8" id="KW-0547">Nucleotide-binding</keyword>
<dbReference type="Pfam" id="PF02224">
    <property type="entry name" value="Cytidylate_kin"/>
    <property type="match status" value="1"/>
</dbReference>
<comment type="catalytic activity">
    <reaction evidence="7 8">
        <text>CMP + ATP = CDP + ADP</text>
        <dbReference type="Rhea" id="RHEA:11600"/>
        <dbReference type="ChEBI" id="CHEBI:30616"/>
        <dbReference type="ChEBI" id="CHEBI:58069"/>
        <dbReference type="ChEBI" id="CHEBI:60377"/>
        <dbReference type="ChEBI" id="CHEBI:456216"/>
        <dbReference type="EC" id="2.7.4.25"/>
    </reaction>
</comment>
<dbReference type="EC" id="2.7.4.25" evidence="8"/>
<dbReference type="NCBIfam" id="TIGR00017">
    <property type="entry name" value="cmk"/>
    <property type="match status" value="1"/>
</dbReference>
<evidence type="ECO:0000256" key="6">
    <source>
        <dbReference type="ARBA" id="ARBA00047615"/>
    </source>
</evidence>
<evidence type="ECO:0000256" key="4">
    <source>
        <dbReference type="ARBA" id="ARBA00022777"/>
    </source>
</evidence>
<keyword evidence="4 8" id="KW-0418">Kinase</keyword>
<evidence type="ECO:0000256" key="1">
    <source>
        <dbReference type="ARBA" id="ARBA00009427"/>
    </source>
</evidence>
<dbReference type="RefSeq" id="WP_020071659.1">
    <property type="nucleotide sequence ID" value="NZ_JBKWRC010000001.1"/>
</dbReference>
<comment type="similarity">
    <text evidence="1 8">Belongs to the cytidylate kinase family. Type 1 subfamily.</text>
</comment>
<dbReference type="SUPFAM" id="SSF52540">
    <property type="entry name" value="P-loop containing nucleoside triphosphate hydrolases"/>
    <property type="match status" value="1"/>
</dbReference>
<dbReference type="InterPro" id="IPR003136">
    <property type="entry name" value="Cytidylate_kin"/>
</dbReference>
<keyword evidence="2 8" id="KW-0808">Transferase</keyword>
<feature type="domain" description="Cytidylate kinase" evidence="9">
    <location>
        <begin position="4"/>
        <end position="216"/>
    </location>
</feature>
<dbReference type="GO" id="GO:0005524">
    <property type="term" value="F:ATP binding"/>
    <property type="evidence" value="ECO:0007669"/>
    <property type="project" value="UniProtKB-UniRule"/>
</dbReference>
<dbReference type="CDD" id="cd02020">
    <property type="entry name" value="CMPK"/>
    <property type="match status" value="1"/>
</dbReference>
<evidence type="ECO:0000256" key="3">
    <source>
        <dbReference type="ARBA" id="ARBA00022741"/>
    </source>
</evidence>
<evidence type="ECO:0000256" key="5">
    <source>
        <dbReference type="ARBA" id="ARBA00022840"/>
    </source>
</evidence>
<feature type="binding site" evidence="8">
    <location>
        <begin position="8"/>
        <end position="16"/>
    </location>
    <ligand>
        <name>ATP</name>
        <dbReference type="ChEBI" id="CHEBI:30616"/>
    </ligand>
</feature>
<evidence type="ECO:0000256" key="2">
    <source>
        <dbReference type="ARBA" id="ARBA00022679"/>
    </source>
</evidence>
<dbReference type="Gene3D" id="3.40.50.300">
    <property type="entry name" value="P-loop containing nucleotide triphosphate hydrolases"/>
    <property type="match status" value="1"/>
</dbReference>
<comment type="caution">
    <text evidence="10">The sequence shown here is derived from an EMBL/GenBank/DDBJ whole genome shotgun (WGS) entry which is preliminary data.</text>
</comment>
<dbReference type="PANTHER" id="PTHR21299">
    <property type="entry name" value="CYTIDYLATE KINASE/PANTOATE-BETA-ALANINE LIGASE"/>
    <property type="match status" value="1"/>
</dbReference>
<protein>
    <recommendedName>
        <fullName evidence="8">Cytidylate kinase</fullName>
        <shortName evidence="8">CK</shortName>
        <ecNumber evidence="8">2.7.4.25</ecNumber>
    </recommendedName>
    <alternativeName>
        <fullName evidence="8">Cytidine monophosphate kinase</fullName>
        <shortName evidence="8">CMP kinase</shortName>
    </alternativeName>
</protein>
<dbReference type="GO" id="GO:0036431">
    <property type="term" value="F:dCMP kinase activity"/>
    <property type="evidence" value="ECO:0007669"/>
    <property type="project" value="InterPro"/>
</dbReference>
<organism evidence="10 11">
    <name type="scientific">Faecalispora sporosphaeroides</name>
    <dbReference type="NCBI Taxonomy" id="1549"/>
    <lineage>
        <taxon>Bacteria</taxon>
        <taxon>Bacillati</taxon>
        <taxon>Bacillota</taxon>
        <taxon>Clostridia</taxon>
        <taxon>Eubacteriales</taxon>
        <taxon>Oscillospiraceae</taxon>
        <taxon>Faecalispora</taxon>
    </lineage>
</organism>
<gene>
    <name evidence="8" type="primary">cmk</name>
    <name evidence="10" type="ORF">E7512_04595</name>
</gene>
<dbReference type="HAMAP" id="MF_00238">
    <property type="entry name" value="Cytidyl_kinase_type1"/>
    <property type="match status" value="1"/>
</dbReference>
<evidence type="ECO:0000256" key="7">
    <source>
        <dbReference type="ARBA" id="ARBA00048478"/>
    </source>
</evidence>
<comment type="subcellular location">
    <subcellularLocation>
        <location evidence="8">Cytoplasm</location>
    </subcellularLocation>
</comment>
<dbReference type="GO" id="GO:0006220">
    <property type="term" value="P:pyrimidine nucleotide metabolic process"/>
    <property type="evidence" value="ECO:0007669"/>
    <property type="project" value="UniProtKB-UniRule"/>
</dbReference>
<name>A0A928KVA5_9FIRM</name>
<accession>A0A928KVA5</accession>
<dbReference type="AlphaFoldDB" id="A0A928KVA5"/>
<evidence type="ECO:0000313" key="10">
    <source>
        <dbReference type="EMBL" id="MBE6832851.1"/>
    </source>
</evidence>
<reference evidence="10" key="1">
    <citation type="submission" date="2019-04" db="EMBL/GenBank/DDBJ databases">
        <title>Evolution of Biomass-Degrading Anaerobic Consortia Revealed by Metagenomics.</title>
        <authorList>
            <person name="Peng X."/>
        </authorList>
    </citation>
    <scope>NUCLEOTIDE SEQUENCE</scope>
    <source>
        <strain evidence="10">SIG551</strain>
    </source>
</reference>
<evidence type="ECO:0000256" key="8">
    <source>
        <dbReference type="HAMAP-Rule" id="MF_00238"/>
    </source>
</evidence>